<keyword evidence="5" id="KW-1185">Reference proteome</keyword>
<evidence type="ECO:0000256" key="2">
    <source>
        <dbReference type="ARBA" id="ARBA00022840"/>
    </source>
</evidence>
<sequence>MSLFLLEDVKYKNIKYPKIEIEDKQISFICGESGTGKSTLLKLLNGVITAESGKITYLNNLIESYDSIDLRKEAMLVGQTVYLFDKTIRENFYEYYDFRCIDKPSDEDIRKYLKISCIDFSLDTVCTTMSGGERQRVYIAICLSMLPKTIMFDEPTSALDECTSDRLLNNIIEFCKTMNMSVVVISHNKALADRYAENLIYLSREDN</sequence>
<organism evidence="4 5">
    <name type="scientific">Metaclostridioides mangenotii</name>
    <dbReference type="NCBI Taxonomy" id="1540"/>
    <lineage>
        <taxon>Bacteria</taxon>
        <taxon>Bacillati</taxon>
        <taxon>Bacillota</taxon>
        <taxon>Clostridia</taxon>
        <taxon>Peptostreptococcales</taxon>
        <taxon>Peptostreptococcaceae</taxon>
        <taxon>Metaclostridioides</taxon>
    </lineage>
</organism>
<dbReference type="PROSITE" id="PS50893">
    <property type="entry name" value="ABC_TRANSPORTER_2"/>
    <property type="match status" value="1"/>
</dbReference>
<keyword evidence="1" id="KW-0547">Nucleotide-binding</keyword>
<gene>
    <name evidence="4" type="ORF">J2Z43_000484</name>
</gene>
<dbReference type="SUPFAM" id="SSF52540">
    <property type="entry name" value="P-loop containing nucleoside triphosphate hydrolases"/>
    <property type="match status" value="1"/>
</dbReference>
<dbReference type="InterPro" id="IPR003593">
    <property type="entry name" value="AAA+_ATPase"/>
</dbReference>
<dbReference type="RefSeq" id="WP_209455670.1">
    <property type="nucleotide sequence ID" value="NZ_BAAACS010000017.1"/>
</dbReference>
<protein>
    <submittedName>
        <fullName evidence="4">ABC transport system ATP-binding protein</fullName>
    </submittedName>
</protein>
<dbReference type="InterPro" id="IPR027417">
    <property type="entry name" value="P-loop_NTPase"/>
</dbReference>
<reference evidence="4 5" key="1">
    <citation type="submission" date="2021-03" db="EMBL/GenBank/DDBJ databases">
        <title>Genomic Encyclopedia of Type Strains, Phase IV (KMG-IV): sequencing the most valuable type-strain genomes for metagenomic binning, comparative biology and taxonomic classification.</title>
        <authorList>
            <person name="Goeker M."/>
        </authorList>
    </citation>
    <scope>NUCLEOTIDE SEQUENCE [LARGE SCALE GENOMIC DNA]</scope>
    <source>
        <strain evidence="4 5">DSM 1289</strain>
    </source>
</reference>
<dbReference type="SMART" id="SM00382">
    <property type="entry name" value="AAA"/>
    <property type="match status" value="1"/>
</dbReference>
<dbReference type="PANTHER" id="PTHR43423">
    <property type="entry name" value="ABC TRANSPORTER I FAMILY MEMBER 17"/>
    <property type="match status" value="1"/>
</dbReference>
<keyword evidence="2 4" id="KW-0067">ATP-binding</keyword>
<evidence type="ECO:0000313" key="4">
    <source>
        <dbReference type="EMBL" id="MBP1854094.1"/>
    </source>
</evidence>
<feature type="domain" description="ABC transporter" evidence="3">
    <location>
        <begin position="4"/>
        <end position="206"/>
    </location>
</feature>
<comment type="caution">
    <text evidence="4">The sequence shown here is derived from an EMBL/GenBank/DDBJ whole genome shotgun (WGS) entry which is preliminary data.</text>
</comment>
<dbReference type="Pfam" id="PF00005">
    <property type="entry name" value="ABC_tran"/>
    <property type="match status" value="1"/>
</dbReference>
<dbReference type="Proteomes" id="UP000767291">
    <property type="component" value="Unassembled WGS sequence"/>
</dbReference>
<dbReference type="PANTHER" id="PTHR43423:SF1">
    <property type="entry name" value="ABC TRANSPORTER I FAMILY MEMBER 17"/>
    <property type="match status" value="1"/>
</dbReference>
<dbReference type="GO" id="GO:0005524">
    <property type="term" value="F:ATP binding"/>
    <property type="evidence" value="ECO:0007669"/>
    <property type="project" value="UniProtKB-KW"/>
</dbReference>
<dbReference type="EMBL" id="JAGGJX010000001">
    <property type="protein sequence ID" value="MBP1854094.1"/>
    <property type="molecule type" value="Genomic_DNA"/>
</dbReference>
<evidence type="ECO:0000313" key="5">
    <source>
        <dbReference type="Proteomes" id="UP000767291"/>
    </source>
</evidence>
<proteinExistence type="predicted"/>
<accession>A0ABS4E832</accession>
<dbReference type="Gene3D" id="3.40.50.300">
    <property type="entry name" value="P-loop containing nucleotide triphosphate hydrolases"/>
    <property type="match status" value="1"/>
</dbReference>
<name>A0ABS4E832_9FIRM</name>
<evidence type="ECO:0000259" key="3">
    <source>
        <dbReference type="PROSITE" id="PS50893"/>
    </source>
</evidence>
<evidence type="ECO:0000256" key="1">
    <source>
        <dbReference type="ARBA" id="ARBA00022741"/>
    </source>
</evidence>
<dbReference type="InterPro" id="IPR003439">
    <property type="entry name" value="ABC_transporter-like_ATP-bd"/>
</dbReference>